<comment type="caution">
    <text evidence="1">The sequence shown here is derived from an EMBL/GenBank/DDBJ whole genome shotgun (WGS) entry which is preliminary data.</text>
</comment>
<accession>A0A3S1A115</accession>
<dbReference type="Proteomes" id="UP000268857">
    <property type="component" value="Unassembled WGS sequence"/>
</dbReference>
<dbReference type="EMBL" id="RSCJ01000008">
    <property type="protein sequence ID" value="RUR83081.1"/>
    <property type="molecule type" value="Genomic_DNA"/>
</dbReference>
<sequence length="71" mass="8014">MLLWMKNNFEVGDHKLSLLFHYVKPPLFLKIGDRGQGIGDREEIFTQQCRDAKFEAARCGEKSVDAGGGFP</sequence>
<name>A0A3S1A115_CHLFR</name>
<keyword evidence="2" id="KW-1185">Reference proteome</keyword>
<evidence type="ECO:0000313" key="2">
    <source>
        <dbReference type="Proteomes" id="UP000268857"/>
    </source>
</evidence>
<evidence type="ECO:0000313" key="1">
    <source>
        <dbReference type="EMBL" id="RUR83081.1"/>
    </source>
</evidence>
<reference evidence="1 2" key="1">
    <citation type="journal article" date="2019" name="Genome Biol. Evol.">
        <title>Day and night: Metabolic profiles and evolutionary relationships of six axenic non-marine cyanobacteria.</title>
        <authorList>
            <person name="Will S.E."/>
            <person name="Henke P."/>
            <person name="Boedeker C."/>
            <person name="Huang S."/>
            <person name="Brinkmann H."/>
            <person name="Rohde M."/>
            <person name="Jarek M."/>
            <person name="Friedl T."/>
            <person name="Seufert S."/>
            <person name="Schumacher M."/>
            <person name="Overmann J."/>
            <person name="Neumann-Schaal M."/>
            <person name="Petersen J."/>
        </authorList>
    </citation>
    <scope>NUCLEOTIDE SEQUENCE [LARGE SCALE GENOMIC DNA]</scope>
    <source>
        <strain evidence="1 2">PCC 6912</strain>
    </source>
</reference>
<gene>
    <name evidence="1" type="ORF">PCC6912_24550</name>
</gene>
<protein>
    <submittedName>
        <fullName evidence="1">Uncharacterized protein</fullName>
    </submittedName>
</protein>
<dbReference type="AlphaFoldDB" id="A0A3S1A115"/>
<proteinExistence type="predicted"/>
<organism evidence="1 2">
    <name type="scientific">Chlorogloeopsis fritschii PCC 6912</name>
    <dbReference type="NCBI Taxonomy" id="211165"/>
    <lineage>
        <taxon>Bacteria</taxon>
        <taxon>Bacillati</taxon>
        <taxon>Cyanobacteriota</taxon>
        <taxon>Cyanophyceae</taxon>
        <taxon>Nostocales</taxon>
        <taxon>Chlorogloeopsidaceae</taxon>
        <taxon>Chlorogloeopsis</taxon>
    </lineage>
</organism>